<dbReference type="AlphaFoldDB" id="E8X7Z3"/>
<evidence type="ECO:0000313" key="3">
    <source>
        <dbReference type="Proteomes" id="UP000000343"/>
    </source>
</evidence>
<reference evidence="3" key="1">
    <citation type="submission" date="2011-01" db="EMBL/GenBank/DDBJ databases">
        <title>Complete sequence of plasmid5 of Acidobacterium sp. MP5ACTX9.</title>
        <authorList>
            <consortium name="US DOE Joint Genome Institute"/>
            <person name="Lucas S."/>
            <person name="Copeland A."/>
            <person name="Lapidus A."/>
            <person name="Cheng J.-F."/>
            <person name="Goodwin L."/>
            <person name="Pitluck S."/>
            <person name="Teshima H."/>
            <person name="Detter J.C."/>
            <person name="Han C."/>
            <person name="Tapia R."/>
            <person name="Land M."/>
            <person name="Hauser L."/>
            <person name="Kyrpides N."/>
            <person name="Ivanova N."/>
            <person name="Ovchinnikova G."/>
            <person name="Pagani I."/>
            <person name="Rawat S.R."/>
            <person name="Mannisto M."/>
            <person name="Haggblom M.M."/>
            <person name="Woyke T."/>
        </authorList>
    </citation>
    <scope>NUCLEOTIDE SEQUENCE [LARGE SCALE GENOMIC DNA]</scope>
    <source>
        <strain evidence="3">MP5ACTX9</strain>
        <plasmid evidence="3">Plasmid pACIX905</plasmid>
    </source>
</reference>
<gene>
    <name evidence="2" type="ordered locus">AciX9_4647</name>
</gene>
<dbReference type="GO" id="GO:0004540">
    <property type="term" value="F:RNA nuclease activity"/>
    <property type="evidence" value="ECO:0007669"/>
    <property type="project" value="InterPro"/>
</dbReference>
<keyword evidence="3" id="KW-1185">Reference proteome</keyword>
<evidence type="ECO:0000313" key="2">
    <source>
        <dbReference type="EMBL" id="ADW71577.1"/>
    </source>
</evidence>
<dbReference type="Proteomes" id="UP000000343">
    <property type="component" value="Plasmid pACIX905"/>
</dbReference>
<organism evidence="3">
    <name type="scientific">Granulicella tundricola (strain ATCC BAA-1859 / DSM 23138 / MP5ACTX9)</name>
    <dbReference type="NCBI Taxonomy" id="1198114"/>
    <lineage>
        <taxon>Bacteria</taxon>
        <taxon>Pseudomonadati</taxon>
        <taxon>Acidobacteriota</taxon>
        <taxon>Terriglobia</taxon>
        <taxon>Terriglobales</taxon>
        <taxon>Acidobacteriaceae</taxon>
        <taxon>Granulicella</taxon>
    </lineage>
</organism>
<dbReference type="HOGENOM" id="CLU_076076_0_1_0"/>
<keyword evidence="2" id="KW-0614">Plasmid</keyword>
<geneLocation type="plasmid" evidence="2 3">
    <name>pACIX905</name>
</geneLocation>
<evidence type="ECO:0000259" key="1">
    <source>
        <dbReference type="Pfam" id="PF01936"/>
    </source>
</evidence>
<dbReference type="Pfam" id="PF01936">
    <property type="entry name" value="NYN"/>
    <property type="match status" value="1"/>
</dbReference>
<dbReference type="CDD" id="cd18722">
    <property type="entry name" value="PIN_NicB-like"/>
    <property type="match status" value="1"/>
</dbReference>
<dbReference type="EMBL" id="CP002485">
    <property type="protein sequence ID" value="ADW71577.1"/>
    <property type="molecule type" value="Genomic_DNA"/>
</dbReference>
<proteinExistence type="predicted"/>
<name>E8X7Z3_GRATM</name>
<dbReference type="InterPro" id="IPR021139">
    <property type="entry name" value="NYN"/>
</dbReference>
<feature type="domain" description="NYN" evidence="1">
    <location>
        <begin position="6"/>
        <end position="170"/>
    </location>
</feature>
<protein>
    <recommendedName>
        <fullName evidence="1">NYN domain-containing protein</fullName>
    </recommendedName>
</protein>
<dbReference type="KEGG" id="acm:AciX9_4647"/>
<sequence length="213" mass="24315">MRSVKRTYVYVDGFNLYYRTLRKTKFKWLNLEALVRSLLDDENEIVCIRYFTAPVSGKFDPGVPVRQQRYLQALRTLPTVSIHEGNFLTRAKIRPLVHPAPDGPTHVEIWNTEEKGSDVNLATYLIHDAWRDLFDVAVVLSQDTDLNEPVRIVRDEIKKSIGVIILDGKAPGKLSTFGSFVRHITHADLAASQFPDIIPFGQRGKAVERPSEW</sequence>
<dbReference type="Gene3D" id="3.40.50.1010">
    <property type="entry name" value="5'-nuclease"/>
    <property type="match status" value="1"/>
</dbReference>
<accession>E8X7Z3</accession>